<accession>A0A0U2VUF7</accession>
<reference evidence="2" key="1">
    <citation type="submission" date="2015-12" db="EMBL/GenBank/DDBJ databases">
        <title>Complete genome sequences of two moderately thermophilic Paenibacillus species.</title>
        <authorList>
            <person name="Butler R.III."/>
            <person name="Wang J."/>
            <person name="Stark B.C."/>
            <person name="Pombert J.-F."/>
        </authorList>
    </citation>
    <scope>NUCLEOTIDE SEQUENCE [LARGE SCALE GENOMIC DNA]</scope>
    <source>
        <strain evidence="2">32O-Y</strain>
    </source>
</reference>
<evidence type="ECO:0000313" key="2">
    <source>
        <dbReference type="Proteomes" id="UP000061660"/>
    </source>
</evidence>
<dbReference type="KEGG" id="pnp:IJ22_40160"/>
<proteinExistence type="predicted"/>
<dbReference type="InterPro" id="IPR010507">
    <property type="entry name" value="Znf_MYM"/>
</dbReference>
<dbReference type="Pfam" id="PF06467">
    <property type="entry name" value="zf-FCS"/>
    <property type="match status" value="1"/>
</dbReference>
<dbReference type="RefSeq" id="WP_054818353.1">
    <property type="nucleotide sequence ID" value="NZ_BJCS01000012.1"/>
</dbReference>
<evidence type="ECO:0000313" key="1">
    <source>
        <dbReference type="EMBL" id="ALS24326.1"/>
    </source>
</evidence>
<name>A0A0U2VUF7_9BACL</name>
<dbReference type="STRING" id="162209.IJ22_40160"/>
<dbReference type="Proteomes" id="UP000061660">
    <property type="component" value="Chromosome"/>
</dbReference>
<dbReference type="AlphaFoldDB" id="A0A0U2VUF7"/>
<dbReference type="OrthoDB" id="5526243at2"/>
<dbReference type="EMBL" id="CP013652">
    <property type="protein sequence ID" value="ALS24326.1"/>
    <property type="molecule type" value="Genomic_DNA"/>
</dbReference>
<protein>
    <submittedName>
        <fullName evidence="1">Uncharacterized protein</fullName>
    </submittedName>
</protein>
<dbReference type="PATRIC" id="fig|162209.4.peg.4262"/>
<dbReference type="GO" id="GO:0008270">
    <property type="term" value="F:zinc ion binding"/>
    <property type="evidence" value="ECO:0007669"/>
    <property type="project" value="InterPro"/>
</dbReference>
<gene>
    <name evidence="1" type="ORF">IJ22_40160</name>
</gene>
<organism evidence="1 2">
    <name type="scientific">Paenibacillus naphthalenovorans</name>
    <dbReference type="NCBI Taxonomy" id="162209"/>
    <lineage>
        <taxon>Bacteria</taxon>
        <taxon>Bacillati</taxon>
        <taxon>Bacillota</taxon>
        <taxon>Bacilli</taxon>
        <taxon>Bacillales</taxon>
        <taxon>Paenibacillaceae</taxon>
        <taxon>Paenibacillus</taxon>
    </lineage>
</organism>
<keyword evidence="2" id="KW-1185">Reference proteome</keyword>
<sequence>MTKDQCEICSKLIVGEPVIHVAGFPERDHTFCSALCRDRFLRMEDDECGFGEPLQKANNNRKDGK</sequence>
<reference evidence="1 2" key="2">
    <citation type="journal article" date="2016" name="Genome Announc.">
        <title>Complete Genome Sequences of Two Interactive Moderate Thermophiles, Paenibacillus napthalenovorans 32O-Y and Paenibacillus sp. 32O-W.</title>
        <authorList>
            <person name="Butler R.R.III."/>
            <person name="Wang J."/>
            <person name="Stark B.C."/>
            <person name="Pombert J.F."/>
        </authorList>
    </citation>
    <scope>NUCLEOTIDE SEQUENCE [LARGE SCALE GENOMIC DNA]</scope>
    <source>
        <strain evidence="1 2">32O-Y</strain>
    </source>
</reference>